<dbReference type="PANTHER" id="PTHR34987:SF6">
    <property type="entry name" value="ALPHA-L-RHAMNOSIDASE SIX-HAIRPIN GLYCOSIDASE DOMAIN-CONTAINING PROTEIN"/>
    <property type="match status" value="1"/>
</dbReference>
<feature type="region of interest" description="Disordered" evidence="1">
    <location>
        <begin position="642"/>
        <end position="675"/>
    </location>
</feature>
<dbReference type="AlphaFoldDB" id="A0A9P4XVR2"/>
<organism evidence="4 5">
    <name type="scientific">Cryphonectria parasitica (strain ATCC 38755 / EP155)</name>
    <dbReference type="NCBI Taxonomy" id="660469"/>
    <lineage>
        <taxon>Eukaryota</taxon>
        <taxon>Fungi</taxon>
        <taxon>Dikarya</taxon>
        <taxon>Ascomycota</taxon>
        <taxon>Pezizomycotina</taxon>
        <taxon>Sordariomycetes</taxon>
        <taxon>Sordariomycetidae</taxon>
        <taxon>Diaporthales</taxon>
        <taxon>Cryphonectriaceae</taxon>
        <taxon>Cryphonectria-Endothia species complex</taxon>
        <taxon>Cryphonectria</taxon>
    </lineage>
</organism>
<feature type="signal peptide" evidence="2">
    <location>
        <begin position="1"/>
        <end position="18"/>
    </location>
</feature>
<evidence type="ECO:0000313" key="4">
    <source>
        <dbReference type="EMBL" id="KAF3761697.1"/>
    </source>
</evidence>
<keyword evidence="2" id="KW-0732">Signal</keyword>
<feature type="chain" id="PRO_5040135494" evidence="2">
    <location>
        <begin position="19"/>
        <end position="718"/>
    </location>
</feature>
<dbReference type="GO" id="GO:0016787">
    <property type="term" value="F:hydrolase activity"/>
    <property type="evidence" value="ECO:0007669"/>
    <property type="project" value="UniProtKB-KW"/>
</dbReference>
<gene>
    <name evidence="4" type="ORF">M406DRAFT_64851</name>
</gene>
<dbReference type="Gene3D" id="1.50.10.10">
    <property type="match status" value="1"/>
</dbReference>
<dbReference type="PANTHER" id="PTHR34987">
    <property type="entry name" value="C, PUTATIVE (AFU_ORTHOLOGUE AFUA_3G02880)-RELATED"/>
    <property type="match status" value="1"/>
</dbReference>
<evidence type="ECO:0000256" key="1">
    <source>
        <dbReference type="SAM" id="MobiDB-lite"/>
    </source>
</evidence>
<reference evidence="4" key="1">
    <citation type="journal article" date="2020" name="Phytopathology">
        <title>Genome sequence of the chestnut blight fungus Cryphonectria parasitica EP155: A fundamental resource for an archetypical invasive plant pathogen.</title>
        <authorList>
            <person name="Crouch J.A."/>
            <person name="Dawe A."/>
            <person name="Aerts A."/>
            <person name="Barry K."/>
            <person name="Churchill A.C.L."/>
            <person name="Grimwood J."/>
            <person name="Hillman B."/>
            <person name="Milgroom M.G."/>
            <person name="Pangilinan J."/>
            <person name="Smith M."/>
            <person name="Salamov A."/>
            <person name="Schmutz J."/>
            <person name="Yadav J."/>
            <person name="Grigoriev I.V."/>
            <person name="Nuss D."/>
        </authorList>
    </citation>
    <scope>NUCLEOTIDE SEQUENCE</scope>
    <source>
        <strain evidence="4">EP155</strain>
    </source>
</reference>
<name>A0A9P4XVR2_CRYP1</name>
<dbReference type="SUPFAM" id="SSF48208">
    <property type="entry name" value="Six-hairpin glycosidases"/>
    <property type="match status" value="1"/>
</dbReference>
<dbReference type="InterPro" id="IPR035396">
    <property type="entry name" value="Bac_rhamnosid6H"/>
</dbReference>
<evidence type="ECO:0000256" key="2">
    <source>
        <dbReference type="SAM" id="SignalP"/>
    </source>
</evidence>
<feature type="domain" description="Alpha-L-rhamnosidase six-hairpin glycosidase" evidence="3">
    <location>
        <begin position="224"/>
        <end position="460"/>
    </location>
</feature>
<dbReference type="GeneID" id="63842028"/>
<feature type="compositionally biased region" description="Polar residues" evidence="1">
    <location>
        <begin position="657"/>
        <end position="666"/>
    </location>
</feature>
<comment type="caution">
    <text evidence="4">The sequence shown here is derived from an EMBL/GenBank/DDBJ whole genome shotgun (WGS) entry which is preliminary data.</text>
</comment>
<protein>
    <submittedName>
        <fullName evidence="4">Family 78 glycoside hydrolase</fullName>
    </submittedName>
</protein>
<dbReference type="InterPro" id="IPR012341">
    <property type="entry name" value="6hp_glycosidase-like_sf"/>
</dbReference>
<keyword evidence="5" id="KW-1185">Reference proteome</keyword>
<keyword evidence="4" id="KW-0378">Hydrolase</keyword>
<accession>A0A9P4XVR2</accession>
<sequence>MLSLVFWPLAALVSHVSAAIPYSDYILAPANRTISPASIYSTSGNVTNAAGVTTSGNGPTILGPGSYITFDYGKNVGGVVSVTAGETSDPSANVTLSYAESSYFISANSSDAMHDGAATVPLYLPVGEGVGTYTVSDDYVRGGFRYLTIGSNSSADIELEAVVTNFTAAPVNDLQAYTGYFHSNDELLNRIWYAGAYTVQLCTLQPQYGDAFDGGLTASGLYTWSQNATLTNGSTCLVDGAKRDRVVWPGDMIISIPTAALTTYDLTSGLNSINSLIIYQQPDGMFPYYGATYETLTHADASFTYHLYTIVDLLYYYIWSGDVDYLEDNWFRVQAGLAWSLSYVDSSGLMDVTSSLDWGRNNMGGHNIEANAALYYTLNLAISAAGVVGDSVSASNWTQYAENIKTAANDLLWVESQGLYIDNDSGDTSLYPQDGNSWAIKANLTQTDSQNQAISSALASRWIYPYGAPAPEGTDVISPFVSGLELEGHLLSGNATRALDLMRLMWGYMLNSEIMTNSTLVEGYSTSGMLNYPSYATSSRISHAHGWSTAPTTLLSTYVAGLHILSAEGTTWLVSPQPGDLTDIEAGFSTGLGVFNISIVANGAGLVNQTTFCTPEGTSGVFQLEDGVGLLYYQDGSSQDFNETGNSASPVRKQRLPSLNHTSESNKYGPAGSQKTKASRGILMTLLLICLHPLCMESKDQVPITAWINLSGWSCAFP</sequence>
<dbReference type="InterPro" id="IPR008928">
    <property type="entry name" value="6-hairpin_glycosidase_sf"/>
</dbReference>
<dbReference type="Proteomes" id="UP000803844">
    <property type="component" value="Unassembled WGS sequence"/>
</dbReference>
<evidence type="ECO:0000313" key="5">
    <source>
        <dbReference type="Proteomes" id="UP000803844"/>
    </source>
</evidence>
<evidence type="ECO:0000259" key="3">
    <source>
        <dbReference type="Pfam" id="PF17389"/>
    </source>
</evidence>
<dbReference type="RefSeq" id="XP_040772676.1">
    <property type="nucleotide sequence ID" value="XM_040924899.1"/>
</dbReference>
<dbReference type="EMBL" id="MU032351">
    <property type="protein sequence ID" value="KAF3761697.1"/>
    <property type="molecule type" value="Genomic_DNA"/>
</dbReference>
<dbReference type="OrthoDB" id="10036721at2759"/>
<proteinExistence type="predicted"/>
<dbReference type="Pfam" id="PF17389">
    <property type="entry name" value="Bac_rhamnosid6H"/>
    <property type="match status" value="1"/>
</dbReference>
<dbReference type="GO" id="GO:0005975">
    <property type="term" value="P:carbohydrate metabolic process"/>
    <property type="evidence" value="ECO:0007669"/>
    <property type="project" value="InterPro"/>
</dbReference>